<dbReference type="Gene3D" id="3.30.70.270">
    <property type="match status" value="1"/>
</dbReference>
<protein>
    <recommendedName>
        <fullName evidence="1">diguanylate cyclase</fullName>
        <ecNumber evidence="1">2.7.7.65</ecNumber>
    </recommendedName>
</protein>
<keyword evidence="5" id="KW-0548">Nucleotidyltransferase</keyword>
<dbReference type="SMART" id="SM00267">
    <property type="entry name" value="GGDEF"/>
    <property type="match status" value="1"/>
</dbReference>
<dbReference type="GO" id="GO:0052621">
    <property type="term" value="F:diguanylate cyclase activity"/>
    <property type="evidence" value="ECO:0007669"/>
    <property type="project" value="UniProtKB-EC"/>
</dbReference>
<dbReference type="SUPFAM" id="SSF55073">
    <property type="entry name" value="Nucleotide cyclase"/>
    <property type="match status" value="1"/>
</dbReference>
<feature type="transmembrane region" description="Helical" evidence="3">
    <location>
        <begin position="51"/>
        <end position="70"/>
    </location>
</feature>
<dbReference type="CDD" id="cd01949">
    <property type="entry name" value="GGDEF"/>
    <property type="match status" value="1"/>
</dbReference>
<gene>
    <name evidence="5" type="ORF">MAGMO_2633</name>
</gene>
<dbReference type="NCBIfam" id="TIGR00254">
    <property type="entry name" value="GGDEF"/>
    <property type="match status" value="1"/>
</dbReference>
<keyword evidence="3" id="KW-0812">Transmembrane</keyword>
<dbReference type="EC" id="2.7.7.65" evidence="1"/>
<comment type="catalytic activity">
    <reaction evidence="2">
        <text>2 GTP = 3',3'-c-di-GMP + 2 diphosphate</text>
        <dbReference type="Rhea" id="RHEA:24898"/>
        <dbReference type="ChEBI" id="CHEBI:33019"/>
        <dbReference type="ChEBI" id="CHEBI:37565"/>
        <dbReference type="ChEBI" id="CHEBI:58805"/>
        <dbReference type="EC" id="2.7.7.65"/>
    </reaction>
</comment>
<evidence type="ECO:0000259" key="4">
    <source>
        <dbReference type="PROSITE" id="PS50887"/>
    </source>
</evidence>
<dbReference type="Pfam" id="PF00990">
    <property type="entry name" value="GGDEF"/>
    <property type="match status" value="1"/>
</dbReference>
<evidence type="ECO:0000256" key="1">
    <source>
        <dbReference type="ARBA" id="ARBA00012528"/>
    </source>
</evidence>
<name>A0A1S7LJJ8_MAGMO</name>
<feature type="transmembrane region" description="Helical" evidence="3">
    <location>
        <begin position="106"/>
        <end position="123"/>
    </location>
</feature>
<dbReference type="InterPro" id="IPR029787">
    <property type="entry name" value="Nucleotide_cyclase"/>
</dbReference>
<dbReference type="InterPro" id="IPR000160">
    <property type="entry name" value="GGDEF_dom"/>
</dbReference>
<reference evidence="5" key="1">
    <citation type="submission" date="2015-04" db="EMBL/GenBank/DDBJ databases">
        <authorList>
            <person name="Syromyatnikov M.Y."/>
            <person name="Popov V.N."/>
        </authorList>
    </citation>
    <scope>NUCLEOTIDE SEQUENCE</scope>
    <source>
        <strain evidence="5">MO-1</strain>
    </source>
</reference>
<dbReference type="FunFam" id="3.30.70.270:FF:000001">
    <property type="entry name" value="Diguanylate cyclase domain protein"/>
    <property type="match status" value="1"/>
</dbReference>
<sequence length="397" mass="43982">MSEKPKTLLQRMLRRLLGETQTDPRGLLAPWYHSELVGTQRAVLMISRVRMVAAFFAFMTPLWILLDIYYLPVDVWPALVVARIIATAAFAILAMIFHSSDRLQDAYVGLATLLAIPLSFFIYSHALFSEYPTVLNDVGRSLVTGYAFLPFIMVAGLAVFPLTALEGAFYMVPALVAEAFFGGFDLGTVSNDAHMGLLWLLALIGSVTLISAMSQLHYLSEIIHKSSHDPLTYAYTRGTGGELMEKYFLLAQRNETPLSVIFIDLDNFKSINDAYGHEKGDEVLSAAAEAIHKSMRRVDFLVRWGGEEFIAVLPNTKAEEMVYVQERLADSGLGLRPDGAPVTASIGLAEFGSDKPESLEQFVEIADKRMYRAKTTGKNRLCYGDGEEDLTPVGLFI</sequence>
<dbReference type="AlphaFoldDB" id="A0A1S7LJJ8"/>
<evidence type="ECO:0000256" key="3">
    <source>
        <dbReference type="SAM" id="Phobius"/>
    </source>
</evidence>
<evidence type="ECO:0000313" key="5">
    <source>
        <dbReference type="EMBL" id="CRH06788.1"/>
    </source>
</evidence>
<dbReference type="InterPro" id="IPR050469">
    <property type="entry name" value="Diguanylate_Cyclase"/>
</dbReference>
<dbReference type="EMBL" id="LO017727">
    <property type="protein sequence ID" value="CRH06788.1"/>
    <property type="molecule type" value="Genomic_DNA"/>
</dbReference>
<dbReference type="PANTHER" id="PTHR45138:SF9">
    <property type="entry name" value="DIGUANYLATE CYCLASE DGCM-RELATED"/>
    <property type="match status" value="1"/>
</dbReference>
<dbReference type="PANTHER" id="PTHR45138">
    <property type="entry name" value="REGULATORY COMPONENTS OF SENSORY TRANSDUCTION SYSTEM"/>
    <property type="match status" value="1"/>
</dbReference>
<proteinExistence type="predicted"/>
<accession>A0A1S7LJJ8</accession>
<feature type="domain" description="GGDEF" evidence="4">
    <location>
        <begin position="256"/>
        <end position="386"/>
    </location>
</feature>
<keyword evidence="3" id="KW-1133">Transmembrane helix</keyword>
<dbReference type="PROSITE" id="PS50887">
    <property type="entry name" value="GGDEF"/>
    <property type="match status" value="1"/>
</dbReference>
<evidence type="ECO:0000256" key="2">
    <source>
        <dbReference type="ARBA" id="ARBA00034247"/>
    </source>
</evidence>
<keyword evidence="5" id="KW-0808">Transferase</keyword>
<feature type="transmembrane region" description="Helical" evidence="3">
    <location>
        <begin position="143"/>
        <end position="160"/>
    </location>
</feature>
<feature type="transmembrane region" description="Helical" evidence="3">
    <location>
        <begin position="76"/>
        <end position="97"/>
    </location>
</feature>
<feature type="transmembrane region" description="Helical" evidence="3">
    <location>
        <begin position="196"/>
        <end position="219"/>
    </location>
</feature>
<keyword evidence="3" id="KW-0472">Membrane</keyword>
<dbReference type="InterPro" id="IPR043128">
    <property type="entry name" value="Rev_trsase/Diguanyl_cyclase"/>
</dbReference>
<organism evidence="5">
    <name type="scientific">Magnetococcus massalia (strain MO-1)</name>
    <dbReference type="NCBI Taxonomy" id="451514"/>
    <lineage>
        <taxon>Bacteria</taxon>
        <taxon>Pseudomonadati</taxon>
        <taxon>Pseudomonadota</taxon>
        <taxon>Magnetococcia</taxon>
        <taxon>Magnetococcales</taxon>
        <taxon>Magnetococcaceae</taxon>
        <taxon>Magnetococcus</taxon>
    </lineage>
</organism>